<dbReference type="GO" id="GO:0005886">
    <property type="term" value="C:plasma membrane"/>
    <property type="evidence" value="ECO:0007669"/>
    <property type="project" value="UniProtKB-SubCell"/>
</dbReference>
<sequence>MQSNTILWIFLAIIVVAAILYLVATIMKKKNNDKLSELEKRKIALFDLPVIEEVDEIKKMHLVGQSQNTFREWNQKWTELSTDSFAELESRIFEVENLNETFRFFKVNNAVEEAYATMDEMETEVEKIRAGLKELRESEERNSLAVQESLDRYEEIAHMVKEHPDKFGPSIRELNKRVKKVEDEFTQFVALNTAGDPMEARTILDKAEASTKELEETIQAIPHLFEDLNQVFPDQLKEIRQGYDTLLKQSYNFPDQSIPTDIEKVQDKLKKALAYLEKCEVEAVTEENDLLANLIDSLYGRMEKEIQGKAYVTENMKVIQDYIQHVRRNNRQLMIEIDHISQSYALNRNELGLSRGFQTQLEELEKEVLKTEEKVNKHETIYSRVESFLKNCFDILKEIENQQIQMSDFLNHLRTGEKLAQEKIDNFDFELRNMKRYVDKQRLPGIPADYLEFFFVATRRVEDLSKELNRIRIDMDQINQLVSYCEEDIDILEQKTNELVDSAALTEQMLQYANRYRHSHQEIEEAINQSLYLFSKEYRYKDALDEIGATLEKVEPGAFKRIEAFYMNHKENLTNYKQ</sequence>
<dbReference type="RefSeq" id="WP_125942147.1">
    <property type="nucleotide sequence ID" value="NZ_PXZH01000001.1"/>
</dbReference>
<evidence type="ECO:0000256" key="4">
    <source>
        <dbReference type="ARBA" id="ARBA00023136"/>
    </source>
</evidence>
<dbReference type="EMBL" id="PXZH01000001">
    <property type="protein sequence ID" value="RST89537.1"/>
    <property type="molecule type" value="Genomic_DNA"/>
</dbReference>
<accession>A0A429Z769</accession>
<evidence type="ECO:0000256" key="2">
    <source>
        <dbReference type="ARBA" id="ARBA00022989"/>
    </source>
</evidence>
<evidence type="ECO:0000256" key="1">
    <source>
        <dbReference type="ARBA" id="ARBA00022692"/>
    </source>
</evidence>
<evidence type="ECO:0000313" key="8">
    <source>
        <dbReference type="EMBL" id="RST89537.1"/>
    </source>
</evidence>
<dbReference type="GO" id="GO:0000921">
    <property type="term" value="P:septin ring assembly"/>
    <property type="evidence" value="ECO:0007669"/>
    <property type="project" value="InterPro"/>
</dbReference>
<dbReference type="InterPro" id="IPR010379">
    <property type="entry name" value="EzrA"/>
</dbReference>
<comment type="function">
    <text evidence="6">Negative regulator of FtsZ ring formation; modulates the frequency and position of FtsZ ring formation. Inhibits FtsZ ring formation at polar sites. Interacts either with FtsZ or with one of its binding partners to promote depolymerization.</text>
</comment>
<evidence type="ECO:0000313" key="9">
    <source>
        <dbReference type="Proteomes" id="UP000277864"/>
    </source>
</evidence>
<name>A0A429Z769_9ENTE</name>
<gene>
    <name evidence="6" type="primary">ezrA</name>
    <name evidence="8" type="ORF">C7P63_00190</name>
</gene>
<evidence type="ECO:0000256" key="6">
    <source>
        <dbReference type="HAMAP-Rule" id="MF_00728"/>
    </source>
</evidence>
<dbReference type="HAMAP" id="MF_00728">
    <property type="entry name" value="EzrA"/>
    <property type="match status" value="1"/>
</dbReference>
<dbReference type="GO" id="GO:0005940">
    <property type="term" value="C:septin ring"/>
    <property type="evidence" value="ECO:0007669"/>
    <property type="project" value="InterPro"/>
</dbReference>
<keyword evidence="5 6" id="KW-0717">Septation</keyword>
<keyword evidence="3 6" id="KW-0175">Coiled coil</keyword>
<keyword evidence="6" id="KW-0132">Cell division</keyword>
<feature type="coiled-coil region" evidence="6">
    <location>
        <begin position="111"/>
        <end position="138"/>
    </location>
</feature>
<comment type="subcellular location">
    <subcellularLocation>
        <location evidence="6">Cell membrane</location>
        <topology evidence="6">Single-pass membrane protein</topology>
    </subcellularLocation>
    <text evidence="6">Colocalized with FtsZ to the nascent septal site.</text>
</comment>
<dbReference type="AlphaFoldDB" id="A0A429Z769"/>
<comment type="caution">
    <text evidence="8">The sequence shown here is derived from an EMBL/GenBank/DDBJ whole genome shotgun (WGS) entry which is preliminary data.</text>
</comment>
<reference evidence="8 9" key="1">
    <citation type="submission" date="2018-03" db="EMBL/GenBank/DDBJ databases">
        <authorList>
            <person name="Gulvik C.A."/>
        </authorList>
    </citation>
    <scope>NUCLEOTIDE SEQUENCE [LARGE SCALE GENOMIC DNA]</scope>
    <source>
        <strain evidence="8 9">JCM 31581</strain>
    </source>
</reference>
<dbReference type="Pfam" id="PF06160">
    <property type="entry name" value="EzrA"/>
    <property type="match status" value="1"/>
</dbReference>
<keyword evidence="6" id="KW-0131">Cell cycle</keyword>
<feature type="topological domain" description="Cytoplasmic" evidence="6">
    <location>
        <begin position="28"/>
        <end position="578"/>
    </location>
</feature>
<dbReference type="GO" id="GO:0000917">
    <property type="term" value="P:division septum assembly"/>
    <property type="evidence" value="ECO:0007669"/>
    <property type="project" value="UniProtKB-KW"/>
</dbReference>
<keyword evidence="4 6" id="KW-0472">Membrane</keyword>
<comment type="similarity">
    <text evidence="6">Belongs to the EzrA family.</text>
</comment>
<dbReference type="OrthoDB" id="1654473at2"/>
<keyword evidence="2 6" id="KW-1133">Transmembrane helix</keyword>
<evidence type="ECO:0000256" key="5">
    <source>
        <dbReference type="ARBA" id="ARBA00023210"/>
    </source>
</evidence>
<evidence type="ECO:0000256" key="7">
    <source>
        <dbReference type="SAM" id="Phobius"/>
    </source>
</evidence>
<keyword evidence="9" id="KW-1185">Reference proteome</keyword>
<feature type="topological domain" description="Extracellular" evidence="6">
    <location>
        <begin position="1"/>
        <end position="8"/>
    </location>
</feature>
<keyword evidence="1 6" id="KW-0812">Transmembrane</keyword>
<feature type="transmembrane region" description="Helical" evidence="7">
    <location>
        <begin position="6"/>
        <end position="24"/>
    </location>
</feature>
<organism evidence="8 9">
    <name type="scientific">Vagococcus humatus</name>
    <dbReference type="NCBI Taxonomy" id="1889241"/>
    <lineage>
        <taxon>Bacteria</taxon>
        <taxon>Bacillati</taxon>
        <taxon>Bacillota</taxon>
        <taxon>Bacilli</taxon>
        <taxon>Lactobacillales</taxon>
        <taxon>Enterococcaceae</taxon>
        <taxon>Vagococcus</taxon>
    </lineage>
</organism>
<feature type="coiled-coil region" evidence="6">
    <location>
        <begin position="354"/>
        <end position="381"/>
    </location>
</feature>
<keyword evidence="6" id="KW-1003">Cell membrane</keyword>
<protein>
    <recommendedName>
        <fullName evidence="6">Septation ring formation regulator EzrA</fullName>
    </recommendedName>
</protein>
<dbReference type="Proteomes" id="UP000277864">
    <property type="component" value="Unassembled WGS sequence"/>
</dbReference>
<proteinExistence type="inferred from homology"/>
<evidence type="ECO:0000256" key="3">
    <source>
        <dbReference type="ARBA" id="ARBA00023054"/>
    </source>
</evidence>